<evidence type="ECO:0000313" key="2">
    <source>
        <dbReference type="EMBL" id="KKN37568.1"/>
    </source>
</evidence>
<comment type="caution">
    <text evidence="2">The sequence shown here is derived from an EMBL/GenBank/DDBJ whole genome shotgun (WGS) entry which is preliminary data.</text>
</comment>
<dbReference type="EMBL" id="LAZR01001885">
    <property type="protein sequence ID" value="KKN37568.1"/>
    <property type="molecule type" value="Genomic_DNA"/>
</dbReference>
<protein>
    <submittedName>
        <fullName evidence="2">Uncharacterized protein</fullName>
    </submittedName>
</protein>
<keyword evidence="1" id="KW-0812">Transmembrane</keyword>
<keyword evidence="1" id="KW-1133">Transmembrane helix</keyword>
<feature type="transmembrane region" description="Helical" evidence="1">
    <location>
        <begin position="16"/>
        <end position="40"/>
    </location>
</feature>
<evidence type="ECO:0000256" key="1">
    <source>
        <dbReference type="SAM" id="Phobius"/>
    </source>
</evidence>
<sequence length="97" mass="10357">MSEEKFDIAGLNLKEWSFIILMVCLIIVVVSFAVAFIIAISNSPEITISGTIDLGQITGIIFGIALVATVLVAQKLTSNSITTAVAETDKVWLAEKS</sequence>
<feature type="transmembrane region" description="Helical" evidence="1">
    <location>
        <begin position="52"/>
        <end position="73"/>
    </location>
</feature>
<dbReference type="AlphaFoldDB" id="A0A0F9T7U1"/>
<gene>
    <name evidence="2" type="ORF">LCGC14_0762080</name>
</gene>
<keyword evidence="1" id="KW-0472">Membrane</keyword>
<organism evidence="2">
    <name type="scientific">marine sediment metagenome</name>
    <dbReference type="NCBI Taxonomy" id="412755"/>
    <lineage>
        <taxon>unclassified sequences</taxon>
        <taxon>metagenomes</taxon>
        <taxon>ecological metagenomes</taxon>
    </lineage>
</organism>
<accession>A0A0F9T7U1</accession>
<proteinExistence type="predicted"/>
<reference evidence="2" key="1">
    <citation type="journal article" date="2015" name="Nature">
        <title>Complex archaea that bridge the gap between prokaryotes and eukaryotes.</title>
        <authorList>
            <person name="Spang A."/>
            <person name="Saw J.H."/>
            <person name="Jorgensen S.L."/>
            <person name="Zaremba-Niedzwiedzka K."/>
            <person name="Martijn J."/>
            <person name="Lind A.E."/>
            <person name="van Eijk R."/>
            <person name="Schleper C."/>
            <person name="Guy L."/>
            <person name="Ettema T.J."/>
        </authorList>
    </citation>
    <scope>NUCLEOTIDE SEQUENCE</scope>
</reference>
<name>A0A0F9T7U1_9ZZZZ</name>